<comment type="caution">
    <text evidence="1">The sequence shown here is derived from an EMBL/GenBank/DDBJ whole genome shotgun (WGS) entry which is preliminary data.</text>
</comment>
<proteinExistence type="predicted"/>
<dbReference type="EMBL" id="BAAAXZ010000112">
    <property type="protein sequence ID" value="GAA2931848.1"/>
    <property type="molecule type" value="Genomic_DNA"/>
</dbReference>
<evidence type="ECO:0000313" key="1">
    <source>
        <dbReference type="EMBL" id="GAA2931848.1"/>
    </source>
</evidence>
<accession>A0ABP6JFP2</accession>
<evidence type="ECO:0000313" key="2">
    <source>
        <dbReference type="Proteomes" id="UP001501102"/>
    </source>
</evidence>
<organism evidence="1 2">
    <name type="scientific">Streptomyces thioluteus</name>
    <dbReference type="NCBI Taxonomy" id="66431"/>
    <lineage>
        <taxon>Bacteria</taxon>
        <taxon>Bacillati</taxon>
        <taxon>Actinomycetota</taxon>
        <taxon>Actinomycetes</taxon>
        <taxon>Kitasatosporales</taxon>
        <taxon>Streptomycetaceae</taxon>
        <taxon>Streptomyces</taxon>
    </lineage>
</organism>
<gene>
    <name evidence="1" type="ORF">GCM10020221_29600</name>
</gene>
<protein>
    <submittedName>
        <fullName evidence="1">Uncharacterized protein</fullName>
    </submittedName>
</protein>
<sequence>MSRRGRLNRSFPNRFPEIDFGSIPGAGTAGGASLKVEPAIKWQVADSGRTGSCDGFPSLILLVRVGRHRNRRITSSTACTKIAQRARFRYERTWGHLMSGSLSFA</sequence>
<reference evidence="2" key="1">
    <citation type="journal article" date="2019" name="Int. J. Syst. Evol. Microbiol.">
        <title>The Global Catalogue of Microorganisms (GCM) 10K type strain sequencing project: providing services to taxonomists for standard genome sequencing and annotation.</title>
        <authorList>
            <consortium name="The Broad Institute Genomics Platform"/>
            <consortium name="The Broad Institute Genome Sequencing Center for Infectious Disease"/>
            <person name="Wu L."/>
            <person name="Ma J."/>
        </authorList>
    </citation>
    <scope>NUCLEOTIDE SEQUENCE [LARGE SCALE GENOMIC DNA]</scope>
    <source>
        <strain evidence="2">JCM 4087</strain>
    </source>
</reference>
<dbReference type="Proteomes" id="UP001501102">
    <property type="component" value="Unassembled WGS sequence"/>
</dbReference>
<name>A0ABP6JFP2_STRTU</name>
<keyword evidence="2" id="KW-1185">Reference proteome</keyword>